<dbReference type="Proteomes" id="UP000291084">
    <property type="component" value="Chromosome 4"/>
</dbReference>
<gene>
    <name evidence="1" type="primary">Vigan.04G181200</name>
    <name evidence="1" type="ORF">VIGAN_04181200</name>
</gene>
<reference evidence="1 2" key="1">
    <citation type="journal article" date="2015" name="Sci. Rep.">
        <title>The power of single molecule real-time sequencing technology in the de novo assembly of a eukaryotic genome.</title>
        <authorList>
            <person name="Sakai H."/>
            <person name="Naito K."/>
            <person name="Ogiso-Tanaka E."/>
            <person name="Takahashi Y."/>
            <person name="Iseki K."/>
            <person name="Muto C."/>
            <person name="Satou K."/>
            <person name="Teruya K."/>
            <person name="Shiroma A."/>
            <person name="Shimoji M."/>
            <person name="Hirano T."/>
            <person name="Itoh T."/>
            <person name="Kaga A."/>
            <person name="Tomooka N."/>
        </authorList>
    </citation>
    <scope>NUCLEOTIDE SEQUENCE [LARGE SCALE GENOMIC DNA]</scope>
    <source>
        <strain evidence="2">cv. Shumari</strain>
    </source>
</reference>
<sequence>MFYMLVFFFNRSGISFNILPTDAAGYFHIINQMKELITGVGKKAYTLVMGKPKPTKLANFPEVNGNNSSRNLILFVDSIVSKYDMVNRMIENKLYYIKIKKINFDLCQFELGIVL</sequence>
<evidence type="ECO:0000313" key="1">
    <source>
        <dbReference type="EMBL" id="BAT84435.1"/>
    </source>
</evidence>
<protein>
    <submittedName>
        <fullName evidence="1">Uncharacterized protein</fullName>
    </submittedName>
</protein>
<organism evidence="1 2">
    <name type="scientific">Vigna angularis var. angularis</name>
    <dbReference type="NCBI Taxonomy" id="157739"/>
    <lineage>
        <taxon>Eukaryota</taxon>
        <taxon>Viridiplantae</taxon>
        <taxon>Streptophyta</taxon>
        <taxon>Embryophyta</taxon>
        <taxon>Tracheophyta</taxon>
        <taxon>Spermatophyta</taxon>
        <taxon>Magnoliopsida</taxon>
        <taxon>eudicotyledons</taxon>
        <taxon>Gunneridae</taxon>
        <taxon>Pentapetalae</taxon>
        <taxon>rosids</taxon>
        <taxon>fabids</taxon>
        <taxon>Fabales</taxon>
        <taxon>Fabaceae</taxon>
        <taxon>Papilionoideae</taxon>
        <taxon>50 kb inversion clade</taxon>
        <taxon>NPAAA clade</taxon>
        <taxon>indigoferoid/millettioid clade</taxon>
        <taxon>Phaseoleae</taxon>
        <taxon>Vigna</taxon>
    </lineage>
</organism>
<accession>A0A0S3RUZ3</accession>
<dbReference type="AlphaFoldDB" id="A0A0S3RUZ3"/>
<keyword evidence="2" id="KW-1185">Reference proteome</keyword>
<dbReference type="EMBL" id="AP015037">
    <property type="protein sequence ID" value="BAT84435.1"/>
    <property type="molecule type" value="Genomic_DNA"/>
</dbReference>
<evidence type="ECO:0000313" key="2">
    <source>
        <dbReference type="Proteomes" id="UP000291084"/>
    </source>
</evidence>
<proteinExistence type="predicted"/>
<dbReference type="InterPro" id="IPR042265">
    <property type="entry name" value="DPH1/DPH2_3"/>
</dbReference>
<name>A0A0S3RUZ3_PHAAN</name>
<dbReference type="Gene3D" id="3.40.50.11860">
    <property type="entry name" value="Diphthamide synthesis DPH1/DPH2 domain 3"/>
    <property type="match status" value="1"/>
</dbReference>